<keyword evidence="1" id="KW-0175">Coiled coil</keyword>
<dbReference type="GO" id="GO:0042147">
    <property type="term" value="P:retrograde transport, endosome to Golgi"/>
    <property type="evidence" value="ECO:0007669"/>
    <property type="project" value="TreeGrafter"/>
</dbReference>
<dbReference type="Proteomes" id="UP000284403">
    <property type="component" value="Unassembled WGS sequence"/>
</dbReference>
<reference evidence="2 3" key="1">
    <citation type="journal article" date="2018" name="BMC Genomics">
        <title>Genomic comparison of Trypanosoma conorhini and Trypanosoma rangeli to Trypanosoma cruzi strains of high and low virulence.</title>
        <authorList>
            <person name="Bradwell K.R."/>
            <person name="Koparde V.N."/>
            <person name="Matveyev A.V."/>
            <person name="Serrano M.G."/>
            <person name="Alves J.M."/>
            <person name="Parikh H."/>
            <person name="Huang B."/>
            <person name="Lee V."/>
            <person name="Espinosa-Alvarez O."/>
            <person name="Ortiz P.A."/>
            <person name="Costa-Martins A.G."/>
            <person name="Teixeira M.M."/>
            <person name="Buck G.A."/>
        </authorList>
    </citation>
    <scope>NUCLEOTIDE SEQUENCE [LARGE SCALE GENOMIC DNA]</scope>
    <source>
        <strain evidence="2 3">025E</strain>
    </source>
</reference>
<evidence type="ECO:0000313" key="2">
    <source>
        <dbReference type="EMBL" id="RNF17852.1"/>
    </source>
</evidence>
<dbReference type="GO" id="GO:0006896">
    <property type="term" value="P:Golgi to vacuole transport"/>
    <property type="evidence" value="ECO:0007669"/>
    <property type="project" value="TreeGrafter"/>
</dbReference>
<dbReference type="OrthoDB" id="19482at2759"/>
<dbReference type="EMBL" id="MKKU01000250">
    <property type="protein sequence ID" value="RNF17852.1"/>
    <property type="molecule type" value="Genomic_DNA"/>
</dbReference>
<dbReference type="PANTHER" id="PTHR14190">
    <property type="entry name" value="SUPPRESSOR OF ACTIN MUTATIONS 2/VACUOLAR PROTEIN SORTING 52"/>
    <property type="match status" value="1"/>
</dbReference>
<name>A0A3S5ITH2_9TRYP</name>
<evidence type="ECO:0000256" key="1">
    <source>
        <dbReference type="SAM" id="Coils"/>
    </source>
</evidence>
<gene>
    <name evidence="2" type="ORF">Tco025E_04688</name>
</gene>
<evidence type="ECO:0000313" key="3">
    <source>
        <dbReference type="Proteomes" id="UP000284403"/>
    </source>
</evidence>
<dbReference type="GO" id="GO:0032456">
    <property type="term" value="P:endocytic recycling"/>
    <property type="evidence" value="ECO:0007669"/>
    <property type="project" value="TreeGrafter"/>
</dbReference>
<proteinExistence type="predicted"/>
<sequence>MEQLTTDNGQLSVKENAERMMLRFDAIDELMRCSSDDEQAAITAHLNGGVDLHSVLVRHETELSALREDFIAAHVDEAESICTLYMEIVECENKLVEFEEEIIAFQRRLADSAEDMVKMQQHTVSLVRSINNRRLCSSRLSEVYTALRECDAFCGAIAQKEVDLSYLENISELERQLTFFLSNKELEGSAVDLETRPRLHAAAVRAGDKLQRYFSKEFVALAAADDLASVGSQQRSLVETAQNAIKFLKKYHQPIAEAISQEYAKRMSDAFARHVRAVLHDFGELCVVNAGSIDTIVTADDAHDVVCNRDSGAPKGNHVTVAPQALRFPVHPFPRRERSVSQHMRNFAGRMLKSERSMIIRETTIYDTVSALGTIRVRNESFSLEAAAALPLENAGNWSCHFLRCMHLLVKLCISECQFIRQFFCLSATEDDYDGTEALVRVVLSSALDVAQNSILEDLPLLTDRQSTLAGLRIVDIAKTFLCRLPNPVPLLLLSGIMESAKRILSGTLHSVVANDERSTLFLTSLRLSPFQLVLGGSKVSLSKLLEDRQYAATLGPHPIVRRFSQIAGEMELLNSASLEGSMVNGVDLLLYDSVVANALYRELENVLGFIATLAKRHKSSLAQRMFALNNYFYIQAYWRRLASILASVVAVEQLPCAAPPAHVGCISSRISNELARFVEEDSKAGGIYGYLFDFVQVAEAALGSAFFTDEVPLELPSDALPAALSEAATLQAVSDFSQSWQMQLSETCTLVRRVVSWTFTNAAAAVQDEAALDSSKELEELILKEYTQGVVEANTKLHVVVTRLFGKHSEMRARLTSNATVLHEVKKLLLT</sequence>
<dbReference type="GO" id="GO:0000938">
    <property type="term" value="C:GARP complex"/>
    <property type="evidence" value="ECO:0007669"/>
    <property type="project" value="TreeGrafter"/>
</dbReference>
<dbReference type="InterPro" id="IPR007258">
    <property type="entry name" value="Vps52"/>
</dbReference>
<dbReference type="GeneID" id="40318299"/>
<accession>A0A3S5ITH2</accession>
<comment type="caution">
    <text evidence="2">The sequence shown here is derived from an EMBL/GenBank/DDBJ whole genome shotgun (WGS) entry which is preliminary data.</text>
</comment>
<dbReference type="PANTHER" id="PTHR14190:SF7">
    <property type="entry name" value="VACUOLAR PROTEIN SORTING-ASSOCIATED PROTEIN 52 HOMOLOG"/>
    <property type="match status" value="1"/>
</dbReference>
<organism evidence="2 3">
    <name type="scientific">Trypanosoma conorhini</name>
    <dbReference type="NCBI Taxonomy" id="83891"/>
    <lineage>
        <taxon>Eukaryota</taxon>
        <taxon>Discoba</taxon>
        <taxon>Euglenozoa</taxon>
        <taxon>Kinetoplastea</taxon>
        <taxon>Metakinetoplastina</taxon>
        <taxon>Trypanosomatida</taxon>
        <taxon>Trypanosomatidae</taxon>
        <taxon>Trypanosoma</taxon>
    </lineage>
</organism>
<dbReference type="GO" id="GO:0019905">
    <property type="term" value="F:syntaxin binding"/>
    <property type="evidence" value="ECO:0007669"/>
    <property type="project" value="TreeGrafter"/>
</dbReference>
<protein>
    <submittedName>
        <fullName evidence="2">Putative leucine-rich repeat protein</fullName>
    </submittedName>
</protein>
<dbReference type="GO" id="GO:0005829">
    <property type="term" value="C:cytosol"/>
    <property type="evidence" value="ECO:0007669"/>
    <property type="project" value="GOC"/>
</dbReference>
<keyword evidence="3" id="KW-1185">Reference proteome</keyword>
<dbReference type="AlphaFoldDB" id="A0A3S5ITH2"/>
<feature type="coiled-coil region" evidence="1">
    <location>
        <begin position="88"/>
        <end position="115"/>
    </location>
</feature>
<dbReference type="RefSeq" id="XP_029228287.1">
    <property type="nucleotide sequence ID" value="XM_029371597.1"/>
</dbReference>